<evidence type="ECO:0000256" key="1">
    <source>
        <dbReference type="ARBA" id="ARBA00023002"/>
    </source>
</evidence>
<evidence type="ECO:0000259" key="2">
    <source>
        <dbReference type="Pfam" id="PF01243"/>
    </source>
</evidence>
<dbReference type="Pfam" id="PF01243">
    <property type="entry name" value="PNPOx_N"/>
    <property type="match status" value="1"/>
</dbReference>
<protein>
    <submittedName>
        <fullName evidence="3">TIGR03668 family PPOX class F420-dependent oxidoreductase</fullName>
    </submittedName>
</protein>
<dbReference type="NCBIfam" id="TIGR03668">
    <property type="entry name" value="Rv0121_F420"/>
    <property type="match status" value="1"/>
</dbReference>
<dbReference type="InterPro" id="IPR011576">
    <property type="entry name" value="Pyridox_Oxase_N"/>
</dbReference>
<dbReference type="InterPro" id="IPR012349">
    <property type="entry name" value="Split_barrel_FMN-bd"/>
</dbReference>
<name>A0A937RKI7_9ACTN</name>
<reference evidence="3" key="1">
    <citation type="submission" date="2020-12" db="EMBL/GenBank/DDBJ databases">
        <title>Genomic characterization of non-nitrogen-fixing Frankia strains.</title>
        <authorList>
            <person name="Carlos-Shanley C."/>
            <person name="Guerra T."/>
            <person name="Hahn D."/>
        </authorList>
    </citation>
    <scope>NUCLEOTIDE SEQUENCE</scope>
    <source>
        <strain evidence="3">CN6</strain>
    </source>
</reference>
<evidence type="ECO:0000313" key="3">
    <source>
        <dbReference type="EMBL" id="MBL7627611.1"/>
    </source>
</evidence>
<dbReference type="PANTHER" id="PTHR35176:SF2">
    <property type="entry name" value="F420H(2)-DEPENDENT REDUCTASE RV1155"/>
    <property type="match status" value="1"/>
</dbReference>
<dbReference type="EMBL" id="JAEACQ010000162">
    <property type="protein sequence ID" value="MBL7627611.1"/>
    <property type="molecule type" value="Genomic_DNA"/>
</dbReference>
<dbReference type="GO" id="GO:0070967">
    <property type="term" value="F:coenzyme F420 binding"/>
    <property type="evidence" value="ECO:0007669"/>
    <property type="project" value="TreeGrafter"/>
</dbReference>
<dbReference type="AlphaFoldDB" id="A0A937RKI7"/>
<proteinExistence type="predicted"/>
<dbReference type="RefSeq" id="WP_202998871.1">
    <property type="nucleotide sequence ID" value="NZ_JADWYU010000096.1"/>
</dbReference>
<keyword evidence="1" id="KW-0560">Oxidoreductase</keyword>
<dbReference type="InterPro" id="IPR052019">
    <property type="entry name" value="F420H2_bilvrd_red/Heme_oxyg"/>
</dbReference>
<dbReference type="Proteomes" id="UP000604475">
    <property type="component" value="Unassembled WGS sequence"/>
</dbReference>
<sequence length="161" mass="17514">MNLDDAQTRARFAAARVARLATVSADGAPRLVPVTFAALGPSGDFGTLQARGTIVTAVDHKPKRSTRLRRLEDIARQPRVTLLADEYDDDWTRLWWARADGLAHVVEPPDPAYMAAVRALAARYAQYREHPPAGPAIVVAVTRWSGWAFTDPGPDGVSRGS</sequence>
<dbReference type="SUPFAM" id="SSF50475">
    <property type="entry name" value="FMN-binding split barrel"/>
    <property type="match status" value="1"/>
</dbReference>
<dbReference type="PANTHER" id="PTHR35176">
    <property type="entry name" value="HEME OXYGENASE HI_0854-RELATED"/>
    <property type="match status" value="1"/>
</dbReference>
<dbReference type="GO" id="GO:0016627">
    <property type="term" value="F:oxidoreductase activity, acting on the CH-CH group of donors"/>
    <property type="evidence" value="ECO:0007669"/>
    <property type="project" value="TreeGrafter"/>
</dbReference>
<organism evidence="3 4">
    <name type="scientific">Frankia nepalensis</name>
    <dbReference type="NCBI Taxonomy" id="1836974"/>
    <lineage>
        <taxon>Bacteria</taxon>
        <taxon>Bacillati</taxon>
        <taxon>Actinomycetota</taxon>
        <taxon>Actinomycetes</taxon>
        <taxon>Frankiales</taxon>
        <taxon>Frankiaceae</taxon>
        <taxon>Frankia</taxon>
    </lineage>
</organism>
<dbReference type="GO" id="GO:0005829">
    <property type="term" value="C:cytosol"/>
    <property type="evidence" value="ECO:0007669"/>
    <property type="project" value="TreeGrafter"/>
</dbReference>
<gene>
    <name evidence="3" type="ORF">I7412_10600</name>
</gene>
<feature type="domain" description="Pyridoxamine 5'-phosphate oxidase N-terminal" evidence="2">
    <location>
        <begin position="6"/>
        <end position="147"/>
    </location>
</feature>
<dbReference type="InterPro" id="IPR019967">
    <property type="entry name" value="F420-dep_enz_PPOX_Rv0121"/>
</dbReference>
<accession>A0A937RKI7</accession>
<evidence type="ECO:0000313" key="4">
    <source>
        <dbReference type="Proteomes" id="UP000604475"/>
    </source>
</evidence>
<dbReference type="Gene3D" id="2.30.110.10">
    <property type="entry name" value="Electron Transport, Fmn-binding Protein, Chain A"/>
    <property type="match status" value="1"/>
</dbReference>
<keyword evidence="4" id="KW-1185">Reference proteome</keyword>
<comment type="caution">
    <text evidence="3">The sequence shown here is derived from an EMBL/GenBank/DDBJ whole genome shotgun (WGS) entry which is preliminary data.</text>
</comment>